<dbReference type="EMBL" id="KN818339">
    <property type="protein sequence ID" value="KIL58369.1"/>
    <property type="molecule type" value="Genomic_DNA"/>
</dbReference>
<dbReference type="Proteomes" id="UP000054549">
    <property type="component" value="Unassembled WGS sequence"/>
</dbReference>
<dbReference type="PROSITE" id="PS51194">
    <property type="entry name" value="HELICASE_CTER"/>
    <property type="match status" value="1"/>
</dbReference>
<protein>
    <recommendedName>
        <fullName evidence="1">Helicase C-terminal domain-containing protein</fullName>
    </recommendedName>
</protein>
<accession>A0A0C2SW74</accession>
<dbReference type="PANTHER" id="PTHR47958">
    <property type="entry name" value="ATP-DEPENDENT RNA HELICASE DBP3"/>
    <property type="match status" value="1"/>
</dbReference>
<dbReference type="InterPro" id="IPR001650">
    <property type="entry name" value="Helicase_C-like"/>
</dbReference>
<dbReference type="AlphaFoldDB" id="A0A0C2SW74"/>
<evidence type="ECO:0000313" key="2">
    <source>
        <dbReference type="EMBL" id="KIL58369.1"/>
    </source>
</evidence>
<gene>
    <name evidence="2" type="ORF">M378DRAFT_181281</name>
</gene>
<organism evidence="2 3">
    <name type="scientific">Amanita muscaria (strain Koide BX008)</name>
    <dbReference type="NCBI Taxonomy" id="946122"/>
    <lineage>
        <taxon>Eukaryota</taxon>
        <taxon>Fungi</taxon>
        <taxon>Dikarya</taxon>
        <taxon>Basidiomycota</taxon>
        <taxon>Agaricomycotina</taxon>
        <taxon>Agaricomycetes</taxon>
        <taxon>Agaricomycetidae</taxon>
        <taxon>Agaricales</taxon>
        <taxon>Pluteineae</taxon>
        <taxon>Amanitaceae</taxon>
        <taxon>Amanita</taxon>
    </lineage>
</organism>
<feature type="domain" description="Helicase C-terminal" evidence="1">
    <location>
        <begin position="1"/>
        <end position="117"/>
    </location>
</feature>
<proteinExistence type="predicted"/>
<dbReference type="InParanoid" id="A0A0C2SW74"/>
<evidence type="ECO:0000259" key="1">
    <source>
        <dbReference type="PROSITE" id="PS51194"/>
    </source>
</evidence>
<sequence length="210" mass="23637">MRDRGVAVSAIHERTERRQCAASIRGFLSSVSRILILLTDYLAPSVDGHQVSVIINYDLPRAKEYIERMGNDGGLGSKRLAINFVTKKELESDRLRFYKTKIGEMPHNLPDNVANFIERIQDLDQSPEPLIENSTKTLRESTASTRDLRSYTVESEDGWISHNAQSGSTMLATMQAENISLQFRIDWLTDRINEEGRRANPSSPGSGRPS</sequence>
<dbReference type="SUPFAM" id="SSF52540">
    <property type="entry name" value="P-loop containing nucleoside triphosphate hydrolases"/>
    <property type="match status" value="1"/>
</dbReference>
<name>A0A0C2SW74_AMAMK</name>
<evidence type="ECO:0000313" key="3">
    <source>
        <dbReference type="Proteomes" id="UP000054549"/>
    </source>
</evidence>
<keyword evidence="3" id="KW-1185">Reference proteome</keyword>
<reference evidence="2 3" key="1">
    <citation type="submission" date="2014-04" db="EMBL/GenBank/DDBJ databases">
        <title>Evolutionary Origins and Diversification of the Mycorrhizal Mutualists.</title>
        <authorList>
            <consortium name="DOE Joint Genome Institute"/>
            <consortium name="Mycorrhizal Genomics Consortium"/>
            <person name="Kohler A."/>
            <person name="Kuo A."/>
            <person name="Nagy L.G."/>
            <person name="Floudas D."/>
            <person name="Copeland A."/>
            <person name="Barry K.W."/>
            <person name="Cichocki N."/>
            <person name="Veneault-Fourrey C."/>
            <person name="LaButti K."/>
            <person name="Lindquist E.A."/>
            <person name="Lipzen A."/>
            <person name="Lundell T."/>
            <person name="Morin E."/>
            <person name="Murat C."/>
            <person name="Riley R."/>
            <person name="Ohm R."/>
            <person name="Sun H."/>
            <person name="Tunlid A."/>
            <person name="Henrissat B."/>
            <person name="Grigoriev I.V."/>
            <person name="Hibbett D.S."/>
            <person name="Martin F."/>
        </authorList>
    </citation>
    <scope>NUCLEOTIDE SEQUENCE [LARGE SCALE GENOMIC DNA]</scope>
    <source>
        <strain evidence="2 3">Koide BX008</strain>
    </source>
</reference>
<dbReference type="STRING" id="946122.A0A0C2SW74"/>
<dbReference type="InterPro" id="IPR027417">
    <property type="entry name" value="P-loop_NTPase"/>
</dbReference>
<dbReference type="HOGENOM" id="CLU_1309813_0_0_1"/>
<dbReference type="Gene3D" id="3.40.50.300">
    <property type="entry name" value="P-loop containing nucleotide triphosphate hydrolases"/>
    <property type="match status" value="1"/>
</dbReference>